<protein>
    <submittedName>
        <fullName evidence="2">Uncharacterized protein</fullName>
    </submittedName>
</protein>
<feature type="region of interest" description="Disordered" evidence="1">
    <location>
        <begin position="44"/>
        <end position="63"/>
    </location>
</feature>
<sequence length="168" mass="18338">MDSSTAGAQWTYIRKEAWPPRRIHLKSGTCAAASPTAIVRSRRVPNWHRQGPPSASPAVPGSFGGKPCTALAVELSRGLRGIVRGFVSALGGAERSSTCQLSRYQMEKELGDQLSPVRGRKRRRQGAMAATTRTSASRLTDGCATEWRPNHQRVPEMLQRQAAWVLSS</sequence>
<reference evidence="2" key="1">
    <citation type="journal article" date="2020" name="Stud. Mycol.">
        <title>101 Dothideomycetes genomes: a test case for predicting lifestyles and emergence of pathogens.</title>
        <authorList>
            <person name="Haridas S."/>
            <person name="Albert R."/>
            <person name="Binder M."/>
            <person name="Bloem J."/>
            <person name="Labutti K."/>
            <person name="Salamov A."/>
            <person name="Andreopoulos B."/>
            <person name="Baker S."/>
            <person name="Barry K."/>
            <person name="Bills G."/>
            <person name="Bluhm B."/>
            <person name="Cannon C."/>
            <person name="Castanera R."/>
            <person name="Culley D."/>
            <person name="Daum C."/>
            <person name="Ezra D."/>
            <person name="Gonzalez J."/>
            <person name="Henrissat B."/>
            <person name="Kuo A."/>
            <person name="Liang C."/>
            <person name="Lipzen A."/>
            <person name="Lutzoni F."/>
            <person name="Magnuson J."/>
            <person name="Mondo S."/>
            <person name="Nolan M."/>
            <person name="Ohm R."/>
            <person name="Pangilinan J."/>
            <person name="Park H.-J."/>
            <person name="Ramirez L."/>
            <person name="Alfaro M."/>
            <person name="Sun H."/>
            <person name="Tritt A."/>
            <person name="Yoshinaga Y."/>
            <person name="Zwiers L.-H."/>
            <person name="Turgeon B."/>
            <person name="Goodwin S."/>
            <person name="Spatafora J."/>
            <person name="Crous P."/>
            <person name="Grigoriev I."/>
        </authorList>
    </citation>
    <scope>NUCLEOTIDE SEQUENCE</scope>
    <source>
        <strain evidence="2">CBS 269.34</strain>
    </source>
</reference>
<accession>A0A6A6R8V8</accession>
<evidence type="ECO:0000313" key="2">
    <source>
        <dbReference type="EMBL" id="KAF2500163.1"/>
    </source>
</evidence>
<gene>
    <name evidence="2" type="ORF">BU16DRAFT_238310</name>
</gene>
<evidence type="ECO:0000256" key="1">
    <source>
        <dbReference type="SAM" id="MobiDB-lite"/>
    </source>
</evidence>
<dbReference type="AlphaFoldDB" id="A0A6A6R8V8"/>
<evidence type="ECO:0000313" key="3">
    <source>
        <dbReference type="Proteomes" id="UP000799750"/>
    </source>
</evidence>
<name>A0A6A6R8V8_9PEZI</name>
<dbReference type="Proteomes" id="UP000799750">
    <property type="component" value="Unassembled WGS sequence"/>
</dbReference>
<keyword evidence="3" id="KW-1185">Reference proteome</keyword>
<dbReference type="EMBL" id="MU004183">
    <property type="protein sequence ID" value="KAF2500163.1"/>
    <property type="molecule type" value="Genomic_DNA"/>
</dbReference>
<proteinExistence type="predicted"/>
<feature type="compositionally biased region" description="Low complexity" evidence="1">
    <location>
        <begin position="51"/>
        <end position="61"/>
    </location>
</feature>
<organism evidence="2 3">
    <name type="scientific">Lophium mytilinum</name>
    <dbReference type="NCBI Taxonomy" id="390894"/>
    <lineage>
        <taxon>Eukaryota</taxon>
        <taxon>Fungi</taxon>
        <taxon>Dikarya</taxon>
        <taxon>Ascomycota</taxon>
        <taxon>Pezizomycotina</taxon>
        <taxon>Dothideomycetes</taxon>
        <taxon>Pleosporomycetidae</taxon>
        <taxon>Mytilinidiales</taxon>
        <taxon>Mytilinidiaceae</taxon>
        <taxon>Lophium</taxon>
    </lineage>
</organism>